<evidence type="ECO:0000259" key="1">
    <source>
        <dbReference type="Pfam" id="PF00144"/>
    </source>
</evidence>
<gene>
    <name evidence="2" type="ORF">IEZ25_00765</name>
</gene>
<protein>
    <submittedName>
        <fullName evidence="2">Beta-lactamase family protein</fullName>
    </submittedName>
</protein>
<evidence type="ECO:0000313" key="3">
    <source>
        <dbReference type="Proteomes" id="UP000649289"/>
    </source>
</evidence>
<organism evidence="2 3">
    <name type="scientific">Nocardioides hwasunensis</name>
    <dbReference type="NCBI Taxonomy" id="397258"/>
    <lineage>
        <taxon>Bacteria</taxon>
        <taxon>Bacillati</taxon>
        <taxon>Actinomycetota</taxon>
        <taxon>Actinomycetes</taxon>
        <taxon>Propionibacteriales</taxon>
        <taxon>Nocardioidaceae</taxon>
        <taxon>Nocardioides</taxon>
    </lineage>
</organism>
<feature type="domain" description="Beta-lactamase-related" evidence="1">
    <location>
        <begin position="46"/>
        <end position="343"/>
    </location>
</feature>
<dbReference type="PANTHER" id="PTHR46825">
    <property type="entry name" value="D-ALANYL-D-ALANINE-CARBOXYPEPTIDASE/ENDOPEPTIDASE AMPH"/>
    <property type="match status" value="1"/>
</dbReference>
<dbReference type="Gene3D" id="3.40.710.10">
    <property type="entry name" value="DD-peptidase/beta-lactamase superfamily"/>
    <property type="match status" value="1"/>
</dbReference>
<evidence type="ECO:0000313" key="2">
    <source>
        <dbReference type="EMBL" id="MBD3913130.1"/>
    </source>
</evidence>
<proteinExistence type="predicted"/>
<dbReference type="SUPFAM" id="SSF56601">
    <property type="entry name" value="beta-lactamase/transpeptidase-like"/>
    <property type="match status" value="1"/>
</dbReference>
<dbReference type="PANTHER" id="PTHR46825:SF7">
    <property type="entry name" value="D-ALANYL-D-ALANINE CARBOXYPEPTIDASE"/>
    <property type="match status" value="1"/>
</dbReference>
<dbReference type="RefSeq" id="WP_191197500.1">
    <property type="nucleotide sequence ID" value="NZ_BAAAPA010000002.1"/>
</dbReference>
<name>A0ABR8MAE6_9ACTN</name>
<dbReference type="Pfam" id="PF00144">
    <property type="entry name" value="Beta-lactamase"/>
    <property type="match status" value="1"/>
</dbReference>
<comment type="caution">
    <text evidence="2">The sequence shown here is derived from an EMBL/GenBank/DDBJ whole genome shotgun (WGS) entry which is preliminary data.</text>
</comment>
<keyword evidence="3" id="KW-1185">Reference proteome</keyword>
<sequence length="419" mass="43917">MTASVALGPLAVVTAPAGAAHAVVEGARSAPATAPADTAGMPVRKLERLVQRLRTEGKAVAVTAEVRRGARTWAFDAGQAQRGPARPAEPGSTFRAASLTKQLVSVLALQLVDQGRWTLDTAIGDVDPALWPGRESVTLRELLSHTSGMPDYLPAVVGSATTGPQLVDAVSKRWTDRRIIAAGQSLPWGEPGVFGYSNTGYVVIGQMLERATGSSVRDLVAKRVLRPAGMTASTFALRRNQPAPGLHEYARFPARTLDLGTFEPSLFSSAGALVSTAGDLNRFRRALERGELIPRRLVRVMQEPVSDGGGLPYALGSYRLPSPCATGPGWVQGHDGASFGTLTFSVGLGRNRQVTIALTGRGYTEDTALSQAKLVQKFAYTALDATCGDGTKGGARDERATLAQLPGLVDLTAAGTPVG</sequence>
<dbReference type="InterPro" id="IPR012338">
    <property type="entry name" value="Beta-lactam/transpept-like"/>
</dbReference>
<dbReference type="EMBL" id="JACXYY010000001">
    <property type="protein sequence ID" value="MBD3913130.1"/>
    <property type="molecule type" value="Genomic_DNA"/>
</dbReference>
<reference evidence="2 3" key="1">
    <citation type="submission" date="2020-09" db="EMBL/GenBank/DDBJ databases">
        <title>novel species in genus Nocardioides.</title>
        <authorList>
            <person name="Zhang G."/>
        </authorList>
    </citation>
    <scope>NUCLEOTIDE SEQUENCE [LARGE SCALE GENOMIC DNA]</scope>
    <source>
        <strain evidence="2 3">19197</strain>
    </source>
</reference>
<dbReference type="InterPro" id="IPR050491">
    <property type="entry name" value="AmpC-like"/>
</dbReference>
<dbReference type="Proteomes" id="UP000649289">
    <property type="component" value="Unassembled WGS sequence"/>
</dbReference>
<dbReference type="InterPro" id="IPR001466">
    <property type="entry name" value="Beta-lactam-related"/>
</dbReference>
<accession>A0ABR8MAE6</accession>